<evidence type="ECO:0000256" key="1">
    <source>
        <dbReference type="SAM" id="MobiDB-lite"/>
    </source>
</evidence>
<dbReference type="GO" id="GO:0046983">
    <property type="term" value="F:protein dimerization activity"/>
    <property type="evidence" value="ECO:0007669"/>
    <property type="project" value="InterPro"/>
</dbReference>
<dbReference type="Proteomes" id="UP000244336">
    <property type="component" value="Chromosome 4"/>
</dbReference>
<feature type="region of interest" description="Disordered" evidence="1">
    <location>
        <begin position="1"/>
        <end position="38"/>
    </location>
</feature>
<dbReference type="EMBL" id="CM009752">
    <property type="protein sequence ID" value="PUZ60238.1"/>
    <property type="molecule type" value="Genomic_DNA"/>
</dbReference>
<dbReference type="Gramene" id="PUZ60238">
    <property type="protein sequence ID" value="PUZ60238"/>
    <property type="gene ID" value="GQ55_4G108000"/>
</dbReference>
<keyword evidence="4" id="KW-1185">Reference proteome</keyword>
<dbReference type="InterPro" id="IPR055298">
    <property type="entry name" value="AtLOH3-like"/>
</dbReference>
<evidence type="ECO:0000259" key="2">
    <source>
        <dbReference type="SMART" id="SM00597"/>
    </source>
</evidence>
<dbReference type="OrthoDB" id="6617140at2759"/>
<feature type="domain" description="TTF-type" evidence="2">
    <location>
        <begin position="95"/>
        <end position="188"/>
    </location>
</feature>
<accession>A0A2T7DXD2</accession>
<protein>
    <recommendedName>
        <fullName evidence="2">TTF-type domain-containing protein</fullName>
    </recommendedName>
</protein>
<dbReference type="InterPro" id="IPR006580">
    <property type="entry name" value="Znf_TTF"/>
</dbReference>
<organism evidence="3 4">
    <name type="scientific">Panicum hallii var. hallii</name>
    <dbReference type="NCBI Taxonomy" id="1504633"/>
    <lineage>
        <taxon>Eukaryota</taxon>
        <taxon>Viridiplantae</taxon>
        <taxon>Streptophyta</taxon>
        <taxon>Embryophyta</taxon>
        <taxon>Tracheophyta</taxon>
        <taxon>Spermatophyta</taxon>
        <taxon>Magnoliopsida</taxon>
        <taxon>Liliopsida</taxon>
        <taxon>Poales</taxon>
        <taxon>Poaceae</taxon>
        <taxon>PACMAD clade</taxon>
        <taxon>Panicoideae</taxon>
        <taxon>Panicodae</taxon>
        <taxon>Paniceae</taxon>
        <taxon>Panicinae</taxon>
        <taxon>Panicum</taxon>
        <taxon>Panicum sect. Panicum</taxon>
    </lineage>
</organism>
<dbReference type="AlphaFoldDB" id="A0A2T7DXD2"/>
<name>A0A2T7DXD2_9POAL</name>
<dbReference type="PANTHER" id="PTHR11697:SF230">
    <property type="entry name" value="ZINC FINGER, MYM DOMAIN CONTAINING 1"/>
    <property type="match status" value="1"/>
</dbReference>
<proteinExistence type="predicted"/>
<dbReference type="InterPro" id="IPR025398">
    <property type="entry name" value="DUF4371"/>
</dbReference>
<dbReference type="Pfam" id="PF05699">
    <property type="entry name" value="Dimer_Tnp_hAT"/>
    <property type="match status" value="1"/>
</dbReference>
<sequence length="802" mass="92463">MRRFFQPVARGQGGSTTGGVGDNNVQAEPSRIPASEQSNVGRAFNPDEIVVDPALRRQIEEYDKSVQDEVRRAYILKGPCQPKGLDFPRRPYRQGSRPFKEEWYEKYDWLEYSESKDASYCFYCFLFKQPGKGDKYEAFTKHGYNNWKDAVERFKSHVGGVNSIHNNARLHFDDFNNQRQSIDTVMSNVSREAEELYKIRLTSALACARFLLMQGLAFRGHDESSTSLNKGNFQELIDWVKDKIKEVMDAFNRAPRNCIMISPHIQKDLAKSCAQEITETIIGEIGDRNFSILIDESRDNFVKEQVAVILRYVNNQGHVVEQFLALKHVKDTTSDALKEALLTLLEHHGLSTSKIRGQGYDGASNMRGEFNGLQKRILDINPHAYYVHCFAHQLQLVVVSVASSACCQSVHNFFEDIQRIVSTTSSSCKRRDALKTKQRESILEKLERGEIFTGKGIHQETNLARPGDTRWGSHYLTLIRLETMWESVLHVLAIVHEDGRIPTQAAGLIEKMETFKFAFILKLMLKVLAVTNELSQILQRKNVNIVLAMELLDVVKARMAMMRTDSGWESFFEDLKLFCAQKHIPVVDMDAEVPIRGQSRRDGFRVTNLHYYRTEIFFVVLDKINTELCHRFSEVSSELLVNFSCLDPKNFFCMFNLDKLVKLAELYDQDFTIVDRAILREQLETYIVHVRLHSAFSTCEDIASLAIKMVQTGKHVVFPLVYKLIELALLLPVSTASVERSFSAMNIIKRELRNKIEDDWMNDLMVCYTEKEIFKSLDDEIIIRRFQRLKTRRMQLPRSSRT</sequence>
<dbReference type="SUPFAM" id="SSF53098">
    <property type="entry name" value="Ribonuclease H-like"/>
    <property type="match status" value="1"/>
</dbReference>
<reference evidence="3 4" key="1">
    <citation type="submission" date="2018-04" db="EMBL/GenBank/DDBJ databases">
        <title>WGS assembly of Panicum hallii var. hallii HAL2.</title>
        <authorList>
            <person name="Lovell J."/>
            <person name="Jenkins J."/>
            <person name="Lowry D."/>
            <person name="Mamidi S."/>
            <person name="Sreedasyam A."/>
            <person name="Weng X."/>
            <person name="Barry K."/>
            <person name="Bonette J."/>
            <person name="Campitelli B."/>
            <person name="Daum C."/>
            <person name="Gordon S."/>
            <person name="Gould B."/>
            <person name="Lipzen A."/>
            <person name="MacQueen A."/>
            <person name="Palacio-Mejia J."/>
            <person name="Plott C."/>
            <person name="Shakirov E."/>
            <person name="Shu S."/>
            <person name="Yoshinaga Y."/>
            <person name="Zane M."/>
            <person name="Rokhsar D."/>
            <person name="Grimwood J."/>
            <person name="Schmutz J."/>
            <person name="Juenger T."/>
        </authorList>
    </citation>
    <scope>NUCLEOTIDE SEQUENCE [LARGE SCALE GENOMIC DNA]</scope>
    <source>
        <strain evidence="4">cv. HAL2</strain>
    </source>
</reference>
<dbReference type="STRING" id="1504633.A0A2T7DXD2"/>
<evidence type="ECO:0000313" key="4">
    <source>
        <dbReference type="Proteomes" id="UP000244336"/>
    </source>
</evidence>
<feature type="compositionally biased region" description="Gly residues" evidence="1">
    <location>
        <begin position="11"/>
        <end position="21"/>
    </location>
</feature>
<evidence type="ECO:0000313" key="3">
    <source>
        <dbReference type="EMBL" id="PUZ60238.1"/>
    </source>
</evidence>
<dbReference type="Pfam" id="PF14291">
    <property type="entry name" value="DUF4371"/>
    <property type="match status" value="1"/>
</dbReference>
<dbReference type="SMART" id="SM00597">
    <property type="entry name" value="ZnF_TTF"/>
    <property type="match status" value="1"/>
</dbReference>
<dbReference type="InterPro" id="IPR008906">
    <property type="entry name" value="HATC_C_dom"/>
</dbReference>
<gene>
    <name evidence="3" type="ORF">GQ55_4G108000</name>
</gene>
<dbReference type="PANTHER" id="PTHR11697">
    <property type="entry name" value="GENERAL TRANSCRIPTION FACTOR 2-RELATED ZINC FINGER PROTEIN"/>
    <property type="match status" value="1"/>
</dbReference>
<dbReference type="InterPro" id="IPR012337">
    <property type="entry name" value="RNaseH-like_sf"/>
</dbReference>